<dbReference type="InterPro" id="IPR006390">
    <property type="entry name" value="DHP_synth_dom"/>
</dbReference>
<dbReference type="CDD" id="cd00739">
    <property type="entry name" value="DHPS"/>
    <property type="match status" value="1"/>
</dbReference>
<dbReference type="InterPro" id="IPR000489">
    <property type="entry name" value="Pterin-binding_dom"/>
</dbReference>
<dbReference type="InterPro" id="IPR011005">
    <property type="entry name" value="Dihydropteroate_synth-like_sf"/>
</dbReference>
<protein>
    <recommendedName>
        <fullName evidence="4">dihydropteroate synthase</fullName>
        <ecNumber evidence="4">2.5.1.15</ecNumber>
    </recommendedName>
</protein>
<dbReference type="GO" id="GO:0046872">
    <property type="term" value="F:metal ion binding"/>
    <property type="evidence" value="ECO:0007669"/>
    <property type="project" value="UniProtKB-KW"/>
</dbReference>
<dbReference type="InterPro" id="IPR045031">
    <property type="entry name" value="DHP_synth-like"/>
</dbReference>
<dbReference type="GO" id="GO:0046656">
    <property type="term" value="P:folic acid biosynthetic process"/>
    <property type="evidence" value="ECO:0007669"/>
    <property type="project" value="UniProtKB-KW"/>
</dbReference>
<evidence type="ECO:0000256" key="8">
    <source>
        <dbReference type="ARBA" id="ARBA00022909"/>
    </source>
</evidence>
<proteinExistence type="predicted"/>
<dbReference type="EMBL" id="CP002631">
    <property type="protein sequence ID" value="AEB14063.1"/>
    <property type="molecule type" value="Genomic_DNA"/>
</dbReference>
<evidence type="ECO:0000256" key="4">
    <source>
        <dbReference type="ARBA" id="ARBA00012458"/>
    </source>
</evidence>
<dbReference type="Pfam" id="PF00809">
    <property type="entry name" value="Pterin_bind"/>
    <property type="match status" value="1"/>
</dbReference>
<dbReference type="KEGG" id="tsu:Tresu_1151"/>
<evidence type="ECO:0000256" key="7">
    <source>
        <dbReference type="ARBA" id="ARBA00022842"/>
    </source>
</evidence>
<comment type="pathway">
    <text evidence="3">Cofactor biosynthesis; tetrahydrofolate biosynthesis; 7,8-dihydrofolate from 2-amino-4-hydroxy-6-hydroxymethyl-7,8-dihydropteridine diphosphate and 4-aminobenzoate: step 1/2.</text>
</comment>
<reference evidence="10 11" key="1">
    <citation type="journal article" date="2011" name="Stand. Genomic Sci.">
        <title>Complete genome sequence of Treponema succinifaciens type strain (6091).</title>
        <authorList>
            <person name="Han C."/>
            <person name="Gronow S."/>
            <person name="Teshima H."/>
            <person name="Lapidus A."/>
            <person name="Nolan M."/>
            <person name="Lucas S."/>
            <person name="Hammon N."/>
            <person name="Deshpande S."/>
            <person name="Cheng J.F."/>
            <person name="Zeytun A."/>
            <person name="Tapia R."/>
            <person name="Goodwin L."/>
            <person name="Pitluck S."/>
            <person name="Liolios K."/>
            <person name="Pagani I."/>
            <person name="Ivanova N."/>
            <person name="Mavromatis K."/>
            <person name="Mikhailova N."/>
            <person name="Huntemann M."/>
            <person name="Pati A."/>
            <person name="Chen A."/>
            <person name="Palaniappan K."/>
            <person name="Land M."/>
            <person name="Hauser L."/>
            <person name="Brambilla E.M."/>
            <person name="Rohde M."/>
            <person name="Goker M."/>
            <person name="Woyke T."/>
            <person name="Bristow J."/>
            <person name="Eisen J.A."/>
            <person name="Markowitz V."/>
            <person name="Hugenholtz P."/>
            <person name="Kyrpides N.C."/>
            <person name="Klenk H.P."/>
            <person name="Detter J.C."/>
        </authorList>
    </citation>
    <scope>NUCLEOTIDE SEQUENCE [LARGE SCALE GENOMIC DNA]</scope>
    <source>
        <strain evidence="11">ATCC 33096 / DSM 2489 / 6091</strain>
    </source>
</reference>
<evidence type="ECO:0000256" key="6">
    <source>
        <dbReference type="ARBA" id="ARBA00022723"/>
    </source>
</evidence>
<dbReference type="eggNOG" id="COG0294">
    <property type="taxonomic scope" value="Bacteria"/>
</dbReference>
<dbReference type="Gene3D" id="3.20.20.20">
    <property type="entry name" value="Dihydropteroate synthase-like"/>
    <property type="match status" value="1"/>
</dbReference>
<dbReference type="PANTHER" id="PTHR20941:SF1">
    <property type="entry name" value="FOLIC ACID SYNTHESIS PROTEIN FOL1"/>
    <property type="match status" value="1"/>
</dbReference>
<dbReference type="HOGENOM" id="CLU_008023_0_2_12"/>
<dbReference type="AlphaFoldDB" id="F2NXI4"/>
<reference evidence="11" key="2">
    <citation type="submission" date="2011-04" db="EMBL/GenBank/DDBJ databases">
        <title>The complete genome of chromosome of Treponema succinifaciens DSM 2489.</title>
        <authorList>
            <person name="Lucas S."/>
            <person name="Copeland A."/>
            <person name="Lapidus A."/>
            <person name="Bruce D."/>
            <person name="Goodwin L."/>
            <person name="Pitluck S."/>
            <person name="Peters L."/>
            <person name="Kyrpides N."/>
            <person name="Mavromatis K."/>
            <person name="Ivanova N."/>
            <person name="Ovchinnikova G."/>
            <person name="Teshima H."/>
            <person name="Detter J.C."/>
            <person name="Tapia R."/>
            <person name="Han C."/>
            <person name="Land M."/>
            <person name="Hauser L."/>
            <person name="Markowitz V."/>
            <person name="Cheng J.-F."/>
            <person name="Hugenholtz P."/>
            <person name="Woyke T."/>
            <person name="Wu D."/>
            <person name="Gronow S."/>
            <person name="Wellnitz S."/>
            <person name="Brambilla E."/>
            <person name="Klenk H.-P."/>
            <person name="Eisen J.A."/>
        </authorList>
    </citation>
    <scope>NUCLEOTIDE SEQUENCE [LARGE SCALE GENOMIC DNA]</scope>
    <source>
        <strain evidence="11">ATCC 33096 / DSM 2489 / 6091</strain>
    </source>
</reference>
<evidence type="ECO:0000256" key="1">
    <source>
        <dbReference type="ARBA" id="ARBA00000012"/>
    </source>
</evidence>
<dbReference type="STRING" id="869209.Tresu_1151"/>
<dbReference type="GeneID" id="302998311"/>
<accession>F2NXI4</accession>
<evidence type="ECO:0000313" key="11">
    <source>
        <dbReference type="Proteomes" id="UP000006852"/>
    </source>
</evidence>
<feature type="domain" description="Pterin-binding" evidence="9">
    <location>
        <begin position="17"/>
        <end position="265"/>
    </location>
</feature>
<evidence type="ECO:0000256" key="2">
    <source>
        <dbReference type="ARBA" id="ARBA00001946"/>
    </source>
</evidence>
<gene>
    <name evidence="10" type="ordered locus">Tresu_1151</name>
</gene>
<keyword evidence="11" id="KW-1185">Reference proteome</keyword>
<dbReference type="RefSeq" id="WP_013701352.1">
    <property type="nucleotide sequence ID" value="NC_015385.1"/>
</dbReference>
<dbReference type="GO" id="GO:0046654">
    <property type="term" value="P:tetrahydrofolate biosynthetic process"/>
    <property type="evidence" value="ECO:0007669"/>
    <property type="project" value="TreeGrafter"/>
</dbReference>
<dbReference type="PROSITE" id="PS50972">
    <property type="entry name" value="PTERIN_BINDING"/>
    <property type="match status" value="1"/>
</dbReference>
<evidence type="ECO:0000256" key="3">
    <source>
        <dbReference type="ARBA" id="ARBA00004763"/>
    </source>
</evidence>
<keyword evidence="8" id="KW-0289">Folate biosynthesis</keyword>
<comment type="catalytic activity">
    <reaction evidence="1">
        <text>(7,8-dihydropterin-6-yl)methyl diphosphate + 4-aminobenzoate = 7,8-dihydropteroate + diphosphate</text>
        <dbReference type="Rhea" id="RHEA:19949"/>
        <dbReference type="ChEBI" id="CHEBI:17836"/>
        <dbReference type="ChEBI" id="CHEBI:17839"/>
        <dbReference type="ChEBI" id="CHEBI:33019"/>
        <dbReference type="ChEBI" id="CHEBI:72950"/>
        <dbReference type="EC" id="2.5.1.15"/>
    </reaction>
</comment>
<dbReference type="PROSITE" id="PS00793">
    <property type="entry name" value="DHPS_2"/>
    <property type="match status" value="1"/>
</dbReference>
<evidence type="ECO:0000256" key="5">
    <source>
        <dbReference type="ARBA" id="ARBA00022679"/>
    </source>
</evidence>
<evidence type="ECO:0000259" key="9">
    <source>
        <dbReference type="PROSITE" id="PS50972"/>
    </source>
</evidence>
<keyword evidence="5 10" id="KW-0808">Transferase</keyword>
<dbReference type="PANTHER" id="PTHR20941">
    <property type="entry name" value="FOLATE SYNTHESIS PROTEINS"/>
    <property type="match status" value="1"/>
</dbReference>
<dbReference type="OrthoDB" id="9811744at2"/>
<evidence type="ECO:0000313" key="10">
    <source>
        <dbReference type="EMBL" id="AEB14063.1"/>
    </source>
</evidence>
<dbReference type="Proteomes" id="UP000006852">
    <property type="component" value="Chromosome"/>
</dbReference>
<organism evidence="10 11">
    <name type="scientific">Treponema succinifaciens (strain ATCC 33096 / DSM 2489 / 6091)</name>
    <dbReference type="NCBI Taxonomy" id="869209"/>
    <lineage>
        <taxon>Bacteria</taxon>
        <taxon>Pseudomonadati</taxon>
        <taxon>Spirochaetota</taxon>
        <taxon>Spirochaetia</taxon>
        <taxon>Spirochaetales</taxon>
        <taxon>Treponemataceae</taxon>
        <taxon>Treponema</taxon>
    </lineage>
</organism>
<comment type="cofactor">
    <cofactor evidence="2">
        <name>Mg(2+)</name>
        <dbReference type="ChEBI" id="CHEBI:18420"/>
    </cofactor>
</comment>
<dbReference type="SUPFAM" id="SSF51717">
    <property type="entry name" value="Dihydropteroate synthetase-like"/>
    <property type="match status" value="1"/>
</dbReference>
<dbReference type="GO" id="GO:0005829">
    <property type="term" value="C:cytosol"/>
    <property type="evidence" value="ECO:0007669"/>
    <property type="project" value="TreeGrafter"/>
</dbReference>
<dbReference type="GO" id="GO:0004156">
    <property type="term" value="F:dihydropteroate synthase activity"/>
    <property type="evidence" value="ECO:0007669"/>
    <property type="project" value="UniProtKB-EC"/>
</dbReference>
<keyword evidence="7" id="KW-0460">Magnesium</keyword>
<dbReference type="EC" id="2.5.1.15" evidence="4"/>
<sequence length="276" mass="30053">MKTLNLASRKISTDFPAFVMGIVNCTPDSFFSGSRGGAERAFELIGEGADILDLGGESTRPGSDYVSAEEEIKRIVPVIEKIRRKSDIPISVDTRKKSVMQAAFNSGADILNDISALEDEPELAFFAAEKKIPVILMHKRGIPSTMQADTEYKNIFNEVSSYLEQRAEFAIKNGIEKEKIIVDPGIGFGKNLEGNLNLISNCGSLCGGKFPVLMALSRKSCIGQVTGRKVQDRLFGTLAADLISVLKGAFMVRVHDIAPCKDTLAVLKSLLKYESV</sequence>
<name>F2NXI4_TRES6</name>
<dbReference type="NCBIfam" id="TIGR01496">
    <property type="entry name" value="DHPS"/>
    <property type="match status" value="1"/>
</dbReference>
<keyword evidence="6" id="KW-0479">Metal-binding</keyword>